<feature type="region of interest" description="Disordered" evidence="1">
    <location>
        <begin position="53"/>
        <end position="130"/>
    </location>
</feature>
<keyword evidence="3" id="KW-1185">Reference proteome</keyword>
<evidence type="ECO:0000256" key="2">
    <source>
        <dbReference type="SAM" id="SignalP"/>
    </source>
</evidence>
<keyword evidence="2" id="KW-0732">Signal</keyword>
<dbReference type="AlphaFoldDB" id="A0A914YM75"/>
<proteinExistence type="predicted"/>
<organism evidence="3 4">
    <name type="scientific">Panagrolaimus superbus</name>
    <dbReference type="NCBI Taxonomy" id="310955"/>
    <lineage>
        <taxon>Eukaryota</taxon>
        <taxon>Metazoa</taxon>
        <taxon>Ecdysozoa</taxon>
        <taxon>Nematoda</taxon>
        <taxon>Chromadorea</taxon>
        <taxon>Rhabditida</taxon>
        <taxon>Tylenchina</taxon>
        <taxon>Panagrolaimomorpha</taxon>
        <taxon>Panagrolaimoidea</taxon>
        <taxon>Panagrolaimidae</taxon>
        <taxon>Panagrolaimus</taxon>
    </lineage>
</organism>
<evidence type="ECO:0000256" key="1">
    <source>
        <dbReference type="SAM" id="MobiDB-lite"/>
    </source>
</evidence>
<feature type="signal peptide" evidence="2">
    <location>
        <begin position="1"/>
        <end position="22"/>
    </location>
</feature>
<sequence length="130" mass="14228">MKSLLAFVSAAVLATTAASAFAQSADMIPPEMAPRSVGKDGMVCGKVEKARYAEGSDEDELPGQPAAGSGLCHRRHHRHRPDHPAAGHRQRWPAGVPARHLAEQQGNRRCHRRHHRPGDVQAELRRRVQG</sequence>
<evidence type="ECO:0000313" key="3">
    <source>
        <dbReference type="Proteomes" id="UP000887577"/>
    </source>
</evidence>
<feature type="chain" id="PRO_5038138079" evidence="2">
    <location>
        <begin position="23"/>
        <end position="130"/>
    </location>
</feature>
<accession>A0A914YM75</accession>
<protein>
    <submittedName>
        <fullName evidence="4">Uncharacterized protein</fullName>
    </submittedName>
</protein>
<name>A0A914YM75_9BILA</name>
<dbReference type="Proteomes" id="UP000887577">
    <property type="component" value="Unplaced"/>
</dbReference>
<evidence type="ECO:0000313" key="4">
    <source>
        <dbReference type="WBParaSite" id="PSU_v2.g21436.t1"/>
    </source>
</evidence>
<reference evidence="4" key="1">
    <citation type="submission" date="2022-11" db="UniProtKB">
        <authorList>
            <consortium name="WormBaseParasite"/>
        </authorList>
    </citation>
    <scope>IDENTIFICATION</scope>
</reference>
<feature type="compositionally biased region" description="Basic residues" evidence="1">
    <location>
        <begin position="72"/>
        <end position="91"/>
    </location>
</feature>
<dbReference type="WBParaSite" id="PSU_v2.g21436.t1">
    <property type="protein sequence ID" value="PSU_v2.g21436.t1"/>
    <property type="gene ID" value="PSU_v2.g21436"/>
</dbReference>